<protein>
    <recommendedName>
        <fullName evidence="2">Excalibur calcium-binding domain-containing protein</fullName>
    </recommendedName>
</protein>
<dbReference type="Proteomes" id="UP000193870">
    <property type="component" value="Unassembled WGS sequence"/>
</dbReference>
<feature type="chain" id="PRO_5011006640" description="Excalibur calcium-binding domain-containing protein" evidence="1">
    <location>
        <begin position="17"/>
        <end position="81"/>
    </location>
</feature>
<evidence type="ECO:0000259" key="2">
    <source>
        <dbReference type="Pfam" id="PF05901"/>
    </source>
</evidence>
<evidence type="ECO:0000313" key="3">
    <source>
        <dbReference type="EMBL" id="SLN60528.1"/>
    </source>
</evidence>
<evidence type="ECO:0000256" key="1">
    <source>
        <dbReference type="SAM" id="SignalP"/>
    </source>
</evidence>
<gene>
    <name evidence="3" type="ORF">PAM7066_02998</name>
</gene>
<sequence>MLRVFIFLLAASPALAEPLPSVRDSPFAPFLIAQTFTCSGKTCGQMGSCAEACHALLVCGERARDRDNDGIPCESLCSARC</sequence>
<proteinExistence type="predicted"/>
<reference evidence="3 4" key="1">
    <citation type="submission" date="2017-03" db="EMBL/GenBank/DDBJ databases">
        <authorList>
            <person name="Afonso C.L."/>
            <person name="Miller P.J."/>
            <person name="Scott M.A."/>
            <person name="Spackman E."/>
            <person name="Goraichik I."/>
            <person name="Dimitrov K.M."/>
            <person name="Suarez D.L."/>
            <person name="Swayne D.E."/>
        </authorList>
    </citation>
    <scope>NUCLEOTIDE SEQUENCE [LARGE SCALE GENOMIC DNA]</scope>
    <source>
        <strain evidence="3 4">CECT 7066</strain>
    </source>
</reference>
<evidence type="ECO:0000313" key="4">
    <source>
        <dbReference type="Proteomes" id="UP000193870"/>
    </source>
</evidence>
<dbReference type="Pfam" id="PF05901">
    <property type="entry name" value="Excalibur"/>
    <property type="match status" value="1"/>
</dbReference>
<keyword evidence="1" id="KW-0732">Signal</keyword>
<dbReference type="OrthoDB" id="9805504at2"/>
<feature type="domain" description="Excalibur calcium-binding" evidence="2">
    <location>
        <begin position="41"/>
        <end position="74"/>
    </location>
</feature>
<dbReference type="STRING" id="315423.SAMN04488020_11080"/>
<organism evidence="3 4">
    <name type="scientific">Palleronia marisminoris</name>
    <dbReference type="NCBI Taxonomy" id="315423"/>
    <lineage>
        <taxon>Bacteria</taxon>
        <taxon>Pseudomonadati</taxon>
        <taxon>Pseudomonadota</taxon>
        <taxon>Alphaproteobacteria</taxon>
        <taxon>Rhodobacterales</taxon>
        <taxon>Roseobacteraceae</taxon>
        <taxon>Palleronia</taxon>
    </lineage>
</organism>
<keyword evidence="4" id="KW-1185">Reference proteome</keyword>
<feature type="signal peptide" evidence="1">
    <location>
        <begin position="1"/>
        <end position="16"/>
    </location>
</feature>
<dbReference type="InterPro" id="IPR008613">
    <property type="entry name" value="Excalibur_Ca-bd_domain"/>
</dbReference>
<dbReference type="AlphaFoldDB" id="A0A1Y5TF81"/>
<name>A0A1Y5TF81_9RHOB</name>
<dbReference type="EMBL" id="FWFV01000009">
    <property type="protein sequence ID" value="SLN60528.1"/>
    <property type="molecule type" value="Genomic_DNA"/>
</dbReference>
<accession>A0A1Y5TF81</accession>
<dbReference type="RefSeq" id="WP_085854994.1">
    <property type="nucleotide sequence ID" value="NZ_FOPF01000010.1"/>
</dbReference>